<evidence type="ECO:0000313" key="2">
    <source>
        <dbReference type="Proteomes" id="UP000193920"/>
    </source>
</evidence>
<dbReference type="OrthoDB" id="1431247at2759"/>
<keyword evidence="2" id="KW-1185">Reference proteome</keyword>
<gene>
    <name evidence="1" type="ORF">LY90DRAFT_666035</name>
</gene>
<dbReference type="Proteomes" id="UP000193920">
    <property type="component" value="Unassembled WGS sequence"/>
</dbReference>
<proteinExistence type="predicted"/>
<name>A0A1Y2ETM2_9FUNG</name>
<dbReference type="AlphaFoldDB" id="A0A1Y2ETM2"/>
<comment type="caution">
    <text evidence="1">The sequence shown here is derived from an EMBL/GenBank/DDBJ whole genome shotgun (WGS) entry which is preliminary data.</text>
</comment>
<dbReference type="Gene3D" id="2.60.40.790">
    <property type="match status" value="1"/>
</dbReference>
<dbReference type="InterPro" id="IPR008978">
    <property type="entry name" value="HSP20-like_chaperone"/>
</dbReference>
<dbReference type="EMBL" id="MCOG01000027">
    <property type="protein sequence ID" value="ORY74902.1"/>
    <property type="molecule type" value="Genomic_DNA"/>
</dbReference>
<accession>A0A1Y2ETM2</accession>
<protein>
    <submittedName>
        <fullName evidence="1">Uncharacterized protein</fullName>
    </submittedName>
</protein>
<evidence type="ECO:0000313" key="1">
    <source>
        <dbReference type="EMBL" id="ORY74902.1"/>
    </source>
</evidence>
<organism evidence="1 2">
    <name type="scientific">Neocallimastix californiae</name>
    <dbReference type="NCBI Taxonomy" id="1754190"/>
    <lineage>
        <taxon>Eukaryota</taxon>
        <taxon>Fungi</taxon>
        <taxon>Fungi incertae sedis</taxon>
        <taxon>Chytridiomycota</taxon>
        <taxon>Chytridiomycota incertae sedis</taxon>
        <taxon>Neocallimastigomycetes</taxon>
        <taxon>Neocallimastigales</taxon>
        <taxon>Neocallimastigaceae</taxon>
        <taxon>Neocallimastix</taxon>
    </lineage>
</organism>
<reference evidence="1 2" key="1">
    <citation type="submission" date="2016-08" db="EMBL/GenBank/DDBJ databases">
        <title>A Parts List for Fungal Cellulosomes Revealed by Comparative Genomics.</title>
        <authorList>
            <consortium name="DOE Joint Genome Institute"/>
            <person name="Haitjema C.H."/>
            <person name="Gilmore S.P."/>
            <person name="Henske J.K."/>
            <person name="Solomon K.V."/>
            <person name="De Groot R."/>
            <person name="Kuo A."/>
            <person name="Mondo S.J."/>
            <person name="Salamov A.A."/>
            <person name="Labutti K."/>
            <person name="Zhao Z."/>
            <person name="Chiniquy J."/>
            <person name="Barry K."/>
            <person name="Brewer H.M."/>
            <person name="Purvine S.O."/>
            <person name="Wright A.T."/>
            <person name="Boxma B."/>
            <person name="Van Alen T."/>
            <person name="Hackstein J.H."/>
            <person name="Baker S.E."/>
            <person name="Grigoriev I.V."/>
            <person name="O'Malley M.A."/>
        </authorList>
    </citation>
    <scope>NUCLEOTIDE SEQUENCE [LARGE SCALE GENOMIC DNA]</scope>
    <source>
        <strain evidence="1 2">G1</strain>
    </source>
</reference>
<sequence length="116" mass="13689">MIFNFVDFNNESFNLHLISFLSLYPYQYLFYNPVKFLENQISKAFNSDVFKSVNFCLKINFNEDKNNYFNHANLPSMIKDQVKMELLDDDSVSTISGKRKIIIDYSNEDSNKDSNK</sequence>